<evidence type="ECO:0000313" key="2">
    <source>
        <dbReference type="Proteomes" id="UP000814140"/>
    </source>
</evidence>
<dbReference type="Proteomes" id="UP000814140">
    <property type="component" value="Unassembled WGS sequence"/>
</dbReference>
<organism evidence="1 2">
    <name type="scientific">Artomyces pyxidatus</name>
    <dbReference type="NCBI Taxonomy" id="48021"/>
    <lineage>
        <taxon>Eukaryota</taxon>
        <taxon>Fungi</taxon>
        <taxon>Dikarya</taxon>
        <taxon>Basidiomycota</taxon>
        <taxon>Agaricomycotina</taxon>
        <taxon>Agaricomycetes</taxon>
        <taxon>Russulales</taxon>
        <taxon>Auriscalpiaceae</taxon>
        <taxon>Artomyces</taxon>
    </lineage>
</organism>
<accession>A0ACB8SUV3</accession>
<proteinExistence type="predicted"/>
<name>A0ACB8SUV3_9AGAM</name>
<sequence>MRVESIPVFPHTLTSIATVLSAPYARVAWVIPIRGSPPWHGATTSSITFESDVPPRPVDPDDPSDDILWTHASLKAFWAFLQNTATKHWLTLGSLSFSFHAARSFTPVPTDATPSVTPNRYLPPTPSLGSSLPVDQSLRSRLCDIDHIKVYCDANRAMLVRNVFDVWPFEGWQPEGTTDKIKVRVLRLARLALVDGRATGVLIS</sequence>
<dbReference type="EMBL" id="MU277222">
    <property type="protein sequence ID" value="KAI0059987.1"/>
    <property type="molecule type" value="Genomic_DNA"/>
</dbReference>
<keyword evidence="2" id="KW-1185">Reference proteome</keyword>
<reference evidence="1" key="2">
    <citation type="journal article" date="2022" name="New Phytol.">
        <title>Evolutionary transition to the ectomycorrhizal habit in the genomes of a hyperdiverse lineage of mushroom-forming fungi.</title>
        <authorList>
            <person name="Looney B."/>
            <person name="Miyauchi S."/>
            <person name="Morin E."/>
            <person name="Drula E."/>
            <person name="Courty P.E."/>
            <person name="Kohler A."/>
            <person name="Kuo A."/>
            <person name="LaButti K."/>
            <person name="Pangilinan J."/>
            <person name="Lipzen A."/>
            <person name="Riley R."/>
            <person name="Andreopoulos W."/>
            <person name="He G."/>
            <person name="Johnson J."/>
            <person name="Nolan M."/>
            <person name="Tritt A."/>
            <person name="Barry K.W."/>
            <person name="Grigoriev I.V."/>
            <person name="Nagy L.G."/>
            <person name="Hibbett D."/>
            <person name="Henrissat B."/>
            <person name="Matheny P.B."/>
            <person name="Labbe J."/>
            <person name="Martin F.M."/>
        </authorList>
    </citation>
    <scope>NUCLEOTIDE SEQUENCE</scope>
    <source>
        <strain evidence="1">HHB10654</strain>
    </source>
</reference>
<protein>
    <submittedName>
        <fullName evidence="1">Uncharacterized protein</fullName>
    </submittedName>
</protein>
<evidence type="ECO:0000313" key="1">
    <source>
        <dbReference type="EMBL" id="KAI0059987.1"/>
    </source>
</evidence>
<reference evidence="1" key="1">
    <citation type="submission" date="2021-03" db="EMBL/GenBank/DDBJ databases">
        <authorList>
            <consortium name="DOE Joint Genome Institute"/>
            <person name="Ahrendt S."/>
            <person name="Looney B.P."/>
            <person name="Miyauchi S."/>
            <person name="Morin E."/>
            <person name="Drula E."/>
            <person name="Courty P.E."/>
            <person name="Chicoki N."/>
            <person name="Fauchery L."/>
            <person name="Kohler A."/>
            <person name="Kuo A."/>
            <person name="Labutti K."/>
            <person name="Pangilinan J."/>
            <person name="Lipzen A."/>
            <person name="Riley R."/>
            <person name="Andreopoulos W."/>
            <person name="He G."/>
            <person name="Johnson J."/>
            <person name="Barry K.W."/>
            <person name="Grigoriev I.V."/>
            <person name="Nagy L."/>
            <person name="Hibbett D."/>
            <person name="Henrissat B."/>
            <person name="Matheny P.B."/>
            <person name="Labbe J."/>
            <person name="Martin F."/>
        </authorList>
    </citation>
    <scope>NUCLEOTIDE SEQUENCE</scope>
    <source>
        <strain evidence="1">HHB10654</strain>
    </source>
</reference>
<gene>
    <name evidence="1" type="ORF">BV25DRAFT_1828407</name>
</gene>
<comment type="caution">
    <text evidence="1">The sequence shown here is derived from an EMBL/GenBank/DDBJ whole genome shotgun (WGS) entry which is preliminary data.</text>
</comment>